<dbReference type="InterPro" id="IPR003691">
    <property type="entry name" value="FluC"/>
</dbReference>
<evidence type="ECO:0000256" key="9">
    <source>
        <dbReference type="SAM" id="Phobius"/>
    </source>
</evidence>
<keyword evidence="11" id="KW-1185">Reference proteome</keyword>
<feature type="transmembrane region" description="Helical" evidence="9">
    <location>
        <begin position="317"/>
        <end position="341"/>
    </location>
</feature>
<proteinExistence type="inferred from homology"/>
<name>A0AAJ5YX32_9BASI</name>
<dbReference type="AlphaFoldDB" id="A0AAJ5YX32"/>
<dbReference type="PANTHER" id="PTHR28259:SF1">
    <property type="entry name" value="FLUORIDE EXPORT PROTEIN 1-RELATED"/>
    <property type="match status" value="1"/>
</dbReference>
<evidence type="ECO:0000256" key="1">
    <source>
        <dbReference type="ARBA" id="ARBA00002598"/>
    </source>
</evidence>
<comment type="function">
    <text evidence="1">Fluoride channel required for the rapid expulsion of cytoplasmic fluoride.</text>
</comment>
<keyword evidence="6 9" id="KW-0472">Membrane</keyword>
<evidence type="ECO:0000256" key="6">
    <source>
        <dbReference type="ARBA" id="ARBA00023136"/>
    </source>
</evidence>
<evidence type="ECO:0000256" key="3">
    <source>
        <dbReference type="ARBA" id="ARBA00022475"/>
    </source>
</evidence>
<protein>
    <submittedName>
        <fullName evidence="10">Uncharacterized protein</fullName>
    </submittedName>
</protein>
<accession>A0AAJ5YX32</accession>
<dbReference type="PANTHER" id="PTHR28259">
    <property type="entry name" value="FLUORIDE EXPORT PROTEIN 1-RELATED"/>
    <property type="match status" value="1"/>
</dbReference>
<reference evidence="10 11" key="1">
    <citation type="submission" date="2023-03" db="EMBL/GenBank/DDBJ databases">
        <title>Mating type loci evolution in Malassezia.</title>
        <authorList>
            <person name="Coelho M.A."/>
        </authorList>
    </citation>
    <scope>NUCLEOTIDE SEQUENCE [LARGE SCALE GENOMIC DNA]</scope>
    <source>
        <strain evidence="10 11">CBS 9725</strain>
    </source>
</reference>
<evidence type="ECO:0000256" key="8">
    <source>
        <dbReference type="ARBA" id="ARBA00035585"/>
    </source>
</evidence>
<feature type="transmembrane region" description="Helical" evidence="9">
    <location>
        <begin position="249"/>
        <end position="270"/>
    </location>
</feature>
<comment type="catalytic activity">
    <reaction evidence="8">
        <text>fluoride(in) = fluoride(out)</text>
        <dbReference type="Rhea" id="RHEA:76159"/>
        <dbReference type="ChEBI" id="CHEBI:17051"/>
    </reaction>
    <physiologicalReaction direction="left-to-right" evidence="8">
        <dbReference type="Rhea" id="RHEA:76160"/>
    </physiologicalReaction>
</comment>
<comment type="similarity">
    <text evidence="7">Belongs to the fluoride channel Fluc/FEX (TC 1.A.43) family.</text>
</comment>
<gene>
    <name evidence="10" type="ORF">MYAM1_004074</name>
</gene>
<evidence type="ECO:0000256" key="4">
    <source>
        <dbReference type="ARBA" id="ARBA00022692"/>
    </source>
</evidence>
<sequence length="352" mass="38232">MALEVWATGALIIWASLWGTLTRMGLTALNTYAGQSIDPNVWAQGVGCLVMGWVTAASNRKVLDQWYKPLFPMMATGYCGSVTSFSVWAVGVFEAFADYHHYHRGGLHNVMDALTQTAATLAVSFAAFWTGECISKTFNLEELEKRRLPQQDRLPTEATQAKQALAEKDLSASSPAGSSQNVVHWIAIVVGLVFWIGAALLCGLYAPFRHVTYALVLSPPGALVRWQLARLNPSGSRPLSRHWPFGTYFANQLAVLIYCAGEVAMYFGYIAGPTGKTVSSKDACNALYGLQAGFCGTLSTISTLITELVAMKPPRKAFAYVFFSWASGVVFCILVLGSTWWSSGMQGGCKPH</sequence>
<comment type="subcellular location">
    <subcellularLocation>
        <location evidence="2">Cell membrane</location>
        <topology evidence="2">Multi-pass membrane protein</topology>
    </subcellularLocation>
</comment>
<feature type="transmembrane region" description="Helical" evidence="9">
    <location>
        <begin position="70"/>
        <end position="93"/>
    </location>
</feature>
<evidence type="ECO:0000256" key="5">
    <source>
        <dbReference type="ARBA" id="ARBA00022989"/>
    </source>
</evidence>
<dbReference type="Proteomes" id="UP001219567">
    <property type="component" value="Chromosome 8"/>
</dbReference>
<dbReference type="EMBL" id="CP119950">
    <property type="protein sequence ID" value="WFD01312.1"/>
    <property type="molecule type" value="Genomic_DNA"/>
</dbReference>
<keyword evidence="3" id="KW-1003">Cell membrane</keyword>
<feature type="transmembrane region" description="Helical" evidence="9">
    <location>
        <begin position="5"/>
        <end position="21"/>
    </location>
</feature>
<feature type="transmembrane region" description="Helical" evidence="9">
    <location>
        <begin position="182"/>
        <end position="206"/>
    </location>
</feature>
<feature type="transmembrane region" description="Helical" evidence="9">
    <location>
        <begin position="41"/>
        <end position="58"/>
    </location>
</feature>
<feature type="transmembrane region" description="Helical" evidence="9">
    <location>
        <begin position="290"/>
        <end position="310"/>
    </location>
</feature>
<keyword evidence="5 9" id="KW-1133">Transmembrane helix</keyword>
<evidence type="ECO:0000256" key="2">
    <source>
        <dbReference type="ARBA" id="ARBA00004651"/>
    </source>
</evidence>
<evidence type="ECO:0000313" key="10">
    <source>
        <dbReference type="EMBL" id="WFD01312.1"/>
    </source>
</evidence>
<evidence type="ECO:0000256" key="7">
    <source>
        <dbReference type="ARBA" id="ARBA00035120"/>
    </source>
</evidence>
<evidence type="ECO:0000313" key="11">
    <source>
        <dbReference type="Proteomes" id="UP001219567"/>
    </source>
</evidence>
<dbReference type="GO" id="GO:0005886">
    <property type="term" value="C:plasma membrane"/>
    <property type="evidence" value="ECO:0007669"/>
    <property type="project" value="UniProtKB-SubCell"/>
</dbReference>
<dbReference type="Pfam" id="PF02537">
    <property type="entry name" value="CRCB"/>
    <property type="match status" value="2"/>
</dbReference>
<organism evidence="10 11">
    <name type="scientific">Malassezia yamatoensis</name>
    <dbReference type="NCBI Taxonomy" id="253288"/>
    <lineage>
        <taxon>Eukaryota</taxon>
        <taxon>Fungi</taxon>
        <taxon>Dikarya</taxon>
        <taxon>Basidiomycota</taxon>
        <taxon>Ustilaginomycotina</taxon>
        <taxon>Malasseziomycetes</taxon>
        <taxon>Malasseziales</taxon>
        <taxon>Malasseziaceae</taxon>
        <taxon>Malassezia</taxon>
    </lineage>
</organism>
<dbReference type="GO" id="GO:1903425">
    <property type="term" value="F:fluoride transmembrane transporter activity"/>
    <property type="evidence" value="ECO:0007669"/>
    <property type="project" value="TreeGrafter"/>
</dbReference>
<keyword evidence="4 9" id="KW-0812">Transmembrane</keyword>